<feature type="chain" id="PRO_5045841670" description="Lipoprotein" evidence="1">
    <location>
        <begin position="20"/>
        <end position="184"/>
    </location>
</feature>
<proteinExistence type="predicted"/>
<dbReference type="PROSITE" id="PS51257">
    <property type="entry name" value="PROKAR_LIPOPROTEIN"/>
    <property type="match status" value="1"/>
</dbReference>
<organism evidence="2 3">
    <name type="scientific">Paenibacillus vandeheii</name>
    <dbReference type="NCBI Taxonomy" id="3035917"/>
    <lineage>
        <taxon>Bacteria</taxon>
        <taxon>Bacillati</taxon>
        <taxon>Bacillota</taxon>
        <taxon>Bacilli</taxon>
        <taxon>Bacillales</taxon>
        <taxon>Paenibacillaceae</taxon>
        <taxon>Paenibacillus</taxon>
    </lineage>
</organism>
<keyword evidence="1" id="KW-0732">Signal</keyword>
<sequence length="184" mass="20595">MNKLMFFVLCLTMCTVVTACGGGEKITNNSVAKLSEIEIKANDKEITPTVILISGNKQDYWNMDSFQSILKNSDSVVPYVKIGETISIKFDNQKSAPDSYELVDYVLTEKGEIKYKQPDLTKLTMEFNSGTGSFILPVNELTYASSNSEDYEPGAVLRGFRLLSKWKNTTQEMSFIIKTDAIPK</sequence>
<name>A0ABT8J8Z1_9BACL</name>
<feature type="signal peptide" evidence="1">
    <location>
        <begin position="1"/>
        <end position="19"/>
    </location>
</feature>
<gene>
    <name evidence="2" type="ORF">P5G61_09640</name>
</gene>
<evidence type="ECO:0000313" key="3">
    <source>
        <dbReference type="Proteomes" id="UP001174205"/>
    </source>
</evidence>
<protein>
    <recommendedName>
        <fullName evidence="4">Lipoprotein</fullName>
    </recommendedName>
</protein>
<evidence type="ECO:0008006" key="4">
    <source>
        <dbReference type="Google" id="ProtNLM"/>
    </source>
</evidence>
<evidence type="ECO:0000256" key="1">
    <source>
        <dbReference type="SAM" id="SignalP"/>
    </source>
</evidence>
<dbReference type="Proteomes" id="UP001174205">
    <property type="component" value="Unassembled WGS sequence"/>
</dbReference>
<dbReference type="RefSeq" id="WP_301246251.1">
    <property type="nucleotide sequence ID" value="NZ_JAROCD010000004.1"/>
</dbReference>
<dbReference type="EMBL" id="JAROCD010000004">
    <property type="protein sequence ID" value="MDN4601485.1"/>
    <property type="molecule type" value="Genomic_DNA"/>
</dbReference>
<comment type="caution">
    <text evidence="2">The sequence shown here is derived from an EMBL/GenBank/DDBJ whole genome shotgun (WGS) entry which is preliminary data.</text>
</comment>
<evidence type="ECO:0000313" key="2">
    <source>
        <dbReference type="EMBL" id="MDN4601485.1"/>
    </source>
</evidence>
<keyword evidence="3" id="KW-1185">Reference proteome</keyword>
<accession>A0ABT8J8Z1</accession>
<reference evidence="2" key="1">
    <citation type="submission" date="2023-03" db="EMBL/GenBank/DDBJ databases">
        <title>MT1 and MT2 Draft Genomes of Novel Species.</title>
        <authorList>
            <person name="Venkateswaran K."/>
        </authorList>
    </citation>
    <scope>NUCLEOTIDE SEQUENCE</scope>
    <source>
        <strain evidence="2">F6_3S_P_1C</strain>
    </source>
</reference>